<organism evidence="2 3">
    <name type="scientific">Ignelater luminosus</name>
    <name type="common">Cucubano</name>
    <name type="synonym">Pyrophorus luminosus</name>
    <dbReference type="NCBI Taxonomy" id="2038154"/>
    <lineage>
        <taxon>Eukaryota</taxon>
        <taxon>Metazoa</taxon>
        <taxon>Ecdysozoa</taxon>
        <taxon>Arthropoda</taxon>
        <taxon>Hexapoda</taxon>
        <taxon>Insecta</taxon>
        <taxon>Pterygota</taxon>
        <taxon>Neoptera</taxon>
        <taxon>Endopterygota</taxon>
        <taxon>Coleoptera</taxon>
        <taxon>Polyphaga</taxon>
        <taxon>Elateriformia</taxon>
        <taxon>Elateroidea</taxon>
        <taxon>Elateridae</taxon>
        <taxon>Agrypninae</taxon>
        <taxon>Pyrophorini</taxon>
        <taxon>Ignelater</taxon>
    </lineage>
</organism>
<evidence type="ECO:0000256" key="1">
    <source>
        <dbReference type="SAM" id="MobiDB-lite"/>
    </source>
</evidence>
<dbReference type="EMBL" id="VTPC01000414">
    <property type="protein sequence ID" value="KAF2905875.1"/>
    <property type="molecule type" value="Genomic_DNA"/>
</dbReference>
<protein>
    <submittedName>
        <fullName evidence="2">Uncharacterized protein</fullName>
    </submittedName>
</protein>
<name>A0A8K0DSX0_IGNLU</name>
<keyword evidence="3" id="KW-1185">Reference proteome</keyword>
<feature type="region of interest" description="Disordered" evidence="1">
    <location>
        <begin position="64"/>
        <end position="83"/>
    </location>
</feature>
<gene>
    <name evidence="2" type="ORF">ILUMI_00298</name>
</gene>
<evidence type="ECO:0000313" key="2">
    <source>
        <dbReference type="EMBL" id="KAF2905875.1"/>
    </source>
</evidence>
<evidence type="ECO:0000313" key="3">
    <source>
        <dbReference type="Proteomes" id="UP000801492"/>
    </source>
</evidence>
<dbReference type="Proteomes" id="UP000801492">
    <property type="component" value="Unassembled WGS sequence"/>
</dbReference>
<proteinExistence type="predicted"/>
<sequence>MKRALTIKELEVIIEDIQNGDDIDAVYIPPNVDILTDEEDLNDDVLLEKAPMMDVAGTFEVHIESSDDDEPIAEPSTSKRKKVDNRVEDIPTLKFPLIARPEELGVRSNLHFPEQATKINEEKKFKLKATHLPSTAEACHINKRMEGIPSVLLITTIKREDFIHLNDRKEPFPEAKG</sequence>
<comment type="caution">
    <text evidence="2">The sequence shown here is derived from an EMBL/GenBank/DDBJ whole genome shotgun (WGS) entry which is preliminary data.</text>
</comment>
<accession>A0A8K0DSX0</accession>
<dbReference type="AlphaFoldDB" id="A0A8K0DSX0"/>
<reference evidence="2" key="1">
    <citation type="submission" date="2019-08" db="EMBL/GenBank/DDBJ databases">
        <title>The genome of the North American firefly Photinus pyralis.</title>
        <authorList>
            <consortium name="Photinus pyralis genome working group"/>
            <person name="Fallon T.R."/>
            <person name="Sander Lower S.E."/>
            <person name="Weng J.-K."/>
        </authorList>
    </citation>
    <scope>NUCLEOTIDE SEQUENCE</scope>
    <source>
        <strain evidence="2">TRF0915ILg1</strain>
        <tissue evidence="2">Whole body</tissue>
    </source>
</reference>